<name>A0A7Y1LEV5_9PSED</name>
<dbReference type="Proteomes" id="UP000583279">
    <property type="component" value="Unassembled WGS sequence"/>
</dbReference>
<dbReference type="AlphaFoldDB" id="A0A7Y1LEV5"/>
<evidence type="ECO:0000313" key="2">
    <source>
        <dbReference type="Proteomes" id="UP000583279"/>
    </source>
</evidence>
<dbReference type="EMBL" id="JAAQYK010000003">
    <property type="protein sequence ID" value="NNA44757.1"/>
    <property type="molecule type" value="Genomic_DNA"/>
</dbReference>
<accession>A0A7Y1LEV5</accession>
<protein>
    <submittedName>
        <fullName evidence="1">Uncharacterized protein</fullName>
    </submittedName>
</protein>
<proteinExistence type="predicted"/>
<sequence length="238" mass="26749">MQAGCLYMNSLDYFSNLKDEESIALRVDELEKVYGILRAGKNSEGYSTLSIKIGESDMETDLGPAAILRADFPQPKNIMLFCMGALSENEDAVITGEVDGMLKFDPRFLEFGTHVLFITNATEFGHRINMALAKEKNAFSSPFIHDGFGLINYRELNNYSGALGLFTKDIRYSWQREFRISFGIESTGLNSRGAYEFQVGDISDISHICPVQAMIDNPITIKRRNFKKTDAGYEQVTD</sequence>
<gene>
    <name evidence="1" type="ORF">HBO18_11505</name>
</gene>
<evidence type="ECO:0000313" key="1">
    <source>
        <dbReference type="EMBL" id="NNA44757.1"/>
    </source>
</evidence>
<comment type="caution">
    <text evidence="1">The sequence shown here is derived from an EMBL/GenBank/DDBJ whole genome shotgun (WGS) entry which is preliminary data.</text>
</comment>
<reference evidence="1 2" key="1">
    <citation type="journal article" date="2020" name="Front. Microbiol.">
        <title>Genetic Organization of the aprX-lipA2 Operon Affects the Proteolytic Potential of Pseudomonas Species in Milk.</title>
        <authorList>
            <person name="Maier C."/>
            <person name="Huptas C."/>
            <person name="von Neubeck M."/>
            <person name="Scherer S."/>
            <person name="Wenning M."/>
            <person name="Lucking G."/>
        </authorList>
    </citation>
    <scope>NUCLEOTIDE SEQUENCE [LARGE SCALE GENOMIC DNA]</scope>
    <source>
        <strain evidence="1 2">WS 4997</strain>
    </source>
</reference>
<organism evidence="1 2">
    <name type="scientific">Pseudomonas lactis</name>
    <dbReference type="NCBI Taxonomy" id="1615674"/>
    <lineage>
        <taxon>Bacteria</taxon>
        <taxon>Pseudomonadati</taxon>
        <taxon>Pseudomonadota</taxon>
        <taxon>Gammaproteobacteria</taxon>
        <taxon>Pseudomonadales</taxon>
        <taxon>Pseudomonadaceae</taxon>
        <taxon>Pseudomonas</taxon>
    </lineage>
</organism>